<dbReference type="EMBL" id="JBFOLK010000004">
    <property type="protein sequence ID" value="KAL2518219.1"/>
    <property type="molecule type" value="Genomic_DNA"/>
</dbReference>
<keyword evidence="3" id="KW-1185">Reference proteome</keyword>
<sequence>MIHRGHRPTALPYGMICTKIFQHFEVSFRDEVILNPKSTDTINIITLKRMRIFKEDGQWVAKTKEFDDESGPFTLPFEGHEEIDADEDNPPPRPRLQMPSSSTFGFTFTENHYNLFNGRIDSLISTVENLQQSVDVMTSLLQALHSRLDVVLLLYPPPEH</sequence>
<dbReference type="AlphaFoldDB" id="A0ABD1TZQ1"/>
<evidence type="ECO:0000256" key="1">
    <source>
        <dbReference type="SAM" id="MobiDB-lite"/>
    </source>
</evidence>
<protein>
    <submittedName>
        <fullName evidence="2">Uncharacterized protein</fullName>
    </submittedName>
</protein>
<organism evidence="2 3">
    <name type="scientific">Abeliophyllum distichum</name>
    <dbReference type="NCBI Taxonomy" id="126358"/>
    <lineage>
        <taxon>Eukaryota</taxon>
        <taxon>Viridiplantae</taxon>
        <taxon>Streptophyta</taxon>
        <taxon>Embryophyta</taxon>
        <taxon>Tracheophyta</taxon>
        <taxon>Spermatophyta</taxon>
        <taxon>Magnoliopsida</taxon>
        <taxon>eudicotyledons</taxon>
        <taxon>Gunneridae</taxon>
        <taxon>Pentapetalae</taxon>
        <taxon>asterids</taxon>
        <taxon>lamiids</taxon>
        <taxon>Lamiales</taxon>
        <taxon>Oleaceae</taxon>
        <taxon>Forsythieae</taxon>
        <taxon>Abeliophyllum</taxon>
    </lineage>
</organism>
<evidence type="ECO:0000313" key="3">
    <source>
        <dbReference type="Proteomes" id="UP001604336"/>
    </source>
</evidence>
<dbReference type="Proteomes" id="UP001604336">
    <property type="component" value="Unassembled WGS sequence"/>
</dbReference>
<proteinExistence type="predicted"/>
<gene>
    <name evidence="2" type="ORF">Adt_14466</name>
</gene>
<name>A0ABD1TZQ1_9LAMI</name>
<evidence type="ECO:0000313" key="2">
    <source>
        <dbReference type="EMBL" id="KAL2518219.1"/>
    </source>
</evidence>
<reference evidence="3" key="1">
    <citation type="submission" date="2024-07" db="EMBL/GenBank/DDBJ databases">
        <title>Two chromosome-level genome assemblies of Korean endemic species Abeliophyllum distichum and Forsythia ovata (Oleaceae).</title>
        <authorList>
            <person name="Jang H."/>
        </authorList>
    </citation>
    <scope>NUCLEOTIDE SEQUENCE [LARGE SCALE GENOMIC DNA]</scope>
</reference>
<accession>A0ABD1TZQ1</accession>
<comment type="caution">
    <text evidence="2">The sequence shown here is derived from an EMBL/GenBank/DDBJ whole genome shotgun (WGS) entry which is preliminary data.</text>
</comment>
<feature type="region of interest" description="Disordered" evidence="1">
    <location>
        <begin position="67"/>
        <end position="94"/>
    </location>
</feature>